<dbReference type="Gene3D" id="3.20.20.450">
    <property type="entry name" value="EAL domain"/>
    <property type="match status" value="1"/>
</dbReference>
<dbReference type="STRING" id="414684.RC1_1492"/>
<evidence type="ECO:0000259" key="3">
    <source>
        <dbReference type="PROSITE" id="PS50887"/>
    </source>
</evidence>
<dbReference type="InterPro" id="IPR052155">
    <property type="entry name" value="Biofilm_reg_signaling"/>
</dbReference>
<dbReference type="CDD" id="cd01949">
    <property type="entry name" value="GGDEF"/>
    <property type="match status" value="1"/>
</dbReference>
<dbReference type="InterPro" id="IPR000700">
    <property type="entry name" value="PAS-assoc_C"/>
</dbReference>
<evidence type="ECO:0000259" key="1">
    <source>
        <dbReference type="PROSITE" id="PS50113"/>
    </source>
</evidence>
<keyword evidence="5" id="KW-1185">Reference proteome</keyword>
<feature type="domain" description="GGDEF" evidence="3">
    <location>
        <begin position="211"/>
        <end position="345"/>
    </location>
</feature>
<feature type="domain" description="EAL" evidence="2">
    <location>
        <begin position="354"/>
        <end position="608"/>
    </location>
</feature>
<dbReference type="PROSITE" id="PS50887">
    <property type="entry name" value="GGDEF"/>
    <property type="match status" value="1"/>
</dbReference>
<dbReference type="PANTHER" id="PTHR44757:SF2">
    <property type="entry name" value="BIOFILM ARCHITECTURE MAINTENANCE PROTEIN MBAA"/>
    <property type="match status" value="1"/>
</dbReference>
<dbReference type="EMBL" id="CP000613">
    <property type="protein sequence ID" value="ACI98896.1"/>
    <property type="molecule type" value="Genomic_DNA"/>
</dbReference>
<name>B6IMZ9_RHOCS</name>
<dbReference type="SMART" id="SM00086">
    <property type="entry name" value="PAC"/>
    <property type="match status" value="1"/>
</dbReference>
<proteinExistence type="predicted"/>
<dbReference type="CDD" id="cd01948">
    <property type="entry name" value="EAL"/>
    <property type="match status" value="1"/>
</dbReference>
<dbReference type="InterPro" id="IPR000014">
    <property type="entry name" value="PAS"/>
</dbReference>
<dbReference type="InterPro" id="IPR043128">
    <property type="entry name" value="Rev_trsase/Diguanyl_cyclase"/>
</dbReference>
<protein>
    <submittedName>
        <fullName evidence="4">Diguanylate cyclase, putative</fullName>
    </submittedName>
</protein>
<gene>
    <name evidence="4" type="ordered locus">RC1_1492</name>
</gene>
<dbReference type="SUPFAM" id="SSF55073">
    <property type="entry name" value="Nucleotide cyclase"/>
    <property type="match status" value="1"/>
</dbReference>
<dbReference type="NCBIfam" id="TIGR00229">
    <property type="entry name" value="sensory_box"/>
    <property type="match status" value="1"/>
</dbReference>
<dbReference type="InterPro" id="IPR000160">
    <property type="entry name" value="GGDEF_dom"/>
</dbReference>
<dbReference type="SUPFAM" id="SSF141868">
    <property type="entry name" value="EAL domain-like"/>
    <property type="match status" value="1"/>
</dbReference>
<dbReference type="HOGENOM" id="CLU_000445_70_50_5"/>
<dbReference type="FunFam" id="3.20.20.450:FF:000001">
    <property type="entry name" value="Cyclic di-GMP phosphodiesterase yahA"/>
    <property type="match status" value="1"/>
</dbReference>
<dbReference type="Gene3D" id="3.30.70.270">
    <property type="match status" value="1"/>
</dbReference>
<dbReference type="PROSITE" id="PS50113">
    <property type="entry name" value="PAC"/>
    <property type="match status" value="1"/>
</dbReference>
<dbReference type="KEGG" id="rce:RC1_1492"/>
<dbReference type="RefSeq" id="WP_012566682.1">
    <property type="nucleotide sequence ID" value="NC_011420.2"/>
</dbReference>
<dbReference type="Gene3D" id="3.30.450.20">
    <property type="entry name" value="PAS domain"/>
    <property type="match status" value="1"/>
</dbReference>
<evidence type="ECO:0000259" key="2">
    <source>
        <dbReference type="PROSITE" id="PS50883"/>
    </source>
</evidence>
<dbReference type="InterPro" id="IPR001610">
    <property type="entry name" value="PAC"/>
</dbReference>
<dbReference type="InterPro" id="IPR035965">
    <property type="entry name" value="PAS-like_dom_sf"/>
</dbReference>
<reference evidence="4 5" key="1">
    <citation type="journal article" date="2010" name="BMC Genomics">
        <title>Metabolic flexibility revealed in the genome of the cyst-forming alpha-1 proteobacterium Rhodospirillum centenum.</title>
        <authorList>
            <person name="Lu Y.K."/>
            <person name="Marden J."/>
            <person name="Han M."/>
            <person name="Swingley W.D."/>
            <person name="Mastrian S.D."/>
            <person name="Chowdhury S.R."/>
            <person name="Hao J."/>
            <person name="Helmy T."/>
            <person name="Kim S."/>
            <person name="Kurdoglu A.A."/>
            <person name="Matthies H.J."/>
            <person name="Rollo D."/>
            <person name="Stothard P."/>
            <person name="Blankenship R.E."/>
            <person name="Bauer C.E."/>
            <person name="Touchman J.W."/>
        </authorList>
    </citation>
    <scope>NUCLEOTIDE SEQUENCE [LARGE SCALE GENOMIC DNA]</scope>
    <source>
        <strain evidence="5">ATCC 51521 / SW</strain>
    </source>
</reference>
<dbReference type="InterPro" id="IPR029787">
    <property type="entry name" value="Nucleotide_cyclase"/>
</dbReference>
<accession>B6IMZ9</accession>
<evidence type="ECO:0000313" key="4">
    <source>
        <dbReference type="EMBL" id="ACI98896.1"/>
    </source>
</evidence>
<dbReference type="Pfam" id="PF00990">
    <property type="entry name" value="GGDEF"/>
    <property type="match status" value="1"/>
</dbReference>
<dbReference type="InterPro" id="IPR001633">
    <property type="entry name" value="EAL_dom"/>
</dbReference>
<dbReference type="eggNOG" id="COG5001">
    <property type="taxonomic scope" value="Bacteria"/>
</dbReference>
<feature type="domain" description="PAC" evidence="1">
    <location>
        <begin position="126"/>
        <end position="178"/>
    </location>
</feature>
<evidence type="ECO:0000313" key="5">
    <source>
        <dbReference type="Proteomes" id="UP000001591"/>
    </source>
</evidence>
<dbReference type="PROSITE" id="PS50883">
    <property type="entry name" value="EAL"/>
    <property type="match status" value="1"/>
</dbReference>
<dbReference type="AlphaFoldDB" id="B6IMZ9"/>
<dbReference type="SMART" id="SM00052">
    <property type="entry name" value="EAL"/>
    <property type="match status" value="1"/>
</dbReference>
<dbReference type="NCBIfam" id="TIGR00254">
    <property type="entry name" value="GGDEF"/>
    <property type="match status" value="1"/>
</dbReference>
<organism evidence="4 5">
    <name type="scientific">Rhodospirillum centenum (strain ATCC 51521 / SW)</name>
    <dbReference type="NCBI Taxonomy" id="414684"/>
    <lineage>
        <taxon>Bacteria</taxon>
        <taxon>Pseudomonadati</taxon>
        <taxon>Pseudomonadota</taxon>
        <taxon>Alphaproteobacteria</taxon>
        <taxon>Rhodospirillales</taxon>
        <taxon>Rhodospirillaceae</taxon>
        <taxon>Rhodospirillum</taxon>
    </lineage>
</organism>
<sequence length="609" mass="67368">MDVRRLYEGGAHAGGGQFVARVRIGDRRVVMGLEGAPRTTPAIRARFKSDGEVVRFLTEHADGRTIDWLTAEAKRRFGDARAPSRSAIGRFVVRLRRQHHLPRKYRAALHDHVSRAPEPFGALHQLEHEFRMLHASGAECWMLVRGAAIRDGNGTALRMAGSMSDITARKHAEAQLLFDAFHDGLTGLSNRHLLLDRIGQAIDRRRHPTDGQFALILFDLDQFKAINDSLGTALGDEVLRIVARRLGEARRSGDTVARTSVDEFGVLMDGVADVKAAMSGAERLAAAVCRPITLPDGREIVLTCSAGLAMSNTGYAAATDMLRDASLAMFRAKAAGRSRIEVFDDALRERALSRLRTESDLRVALDSDQLFLVYQPIIRMQNGSIAGFEALVRWSHPERGTILPGEFIALAEETGLILRLGRWALKEAALQIKDWRRRTGRDLFVSVNVSGRQLMDDDMAAAVAQVLGETGVEPRALKLEITESLLLDDTARCVQMLHDIRKLGVRLCLDDFGTGFSNLSYLHSYPVDTLKIDRSFVRAATAGDRRAEIARIITMLAAALDLEVVAEGVERDAEAAFLRDLHCQYAQGYFFARPMPPEEAERHLLVQAA</sequence>
<dbReference type="SMART" id="SM00267">
    <property type="entry name" value="GGDEF"/>
    <property type="match status" value="1"/>
</dbReference>
<dbReference type="Proteomes" id="UP000001591">
    <property type="component" value="Chromosome"/>
</dbReference>
<dbReference type="Pfam" id="PF00563">
    <property type="entry name" value="EAL"/>
    <property type="match status" value="1"/>
</dbReference>
<dbReference type="PANTHER" id="PTHR44757">
    <property type="entry name" value="DIGUANYLATE CYCLASE DGCP"/>
    <property type="match status" value="1"/>
</dbReference>
<dbReference type="InterPro" id="IPR035919">
    <property type="entry name" value="EAL_sf"/>
</dbReference>
<dbReference type="eggNOG" id="COG2202">
    <property type="taxonomic scope" value="Bacteria"/>
</dbReference>
<dbReference type="SUPFAM" id="SSF55785">
    <property type="entry name" value="PYP-like sensor domain (PAS domain)"/>
    <property type="match status" value="1"/>
</dbReference>